<evidence type="ECO:0000256" key="1">
    <source>
        <dbReference type="SAM" id="SignalP"/>
    </source>
</evidence>
<dbReference type="SUPFAM" id="SSF53850">
    <property type="entry name" value="Periplasmic binding protein-like II"/>
    <property type="match status" value="1"/>
</dbReference>
<name>A0A4U1MNR8_9BACL</name>
<accession>A0A4U1MNR8</accession>
<feature type="signal peptide" evidence="1">
    <location>
        <begin position="1"/>
        <end position="21"/>
    </location>
</feature>
<sequence>MKKFSMRLIMLMVIVSIVASGCQSSSSGGGSGSEDGIVTINFWAAPNPSQQAFWTDMADKYMKENDKVKIEVSPMPESPSSEAGIQSAIAAGNAPTISENISRGFAAQLAASSAIVPLNEIDGYDELIKSREMKETISTWKFSDDNQYVLPIYSNAMLFGWRIDILNELGFDAPPKTYSEVLEVGKKLKEQDSEKFLWARGDLVKPTWWARWFDFFMVYNAASEGNKFVEGSEFTADDKAGIETLEFFKNLRENDLLLTREATDPFETGQAIMSDIGPWTFPYWADKFPEMKMGENFELSMPPVPDGVDPANAKTFADTKGLSIYASASKEQQQAAFDFVKWVYSNAENDMKWFEETNLPPARDDLSTNDTFKAYFDKNPQLVIYAENIPNAVPPIDNEKTVEVQELIGKEALIPVLNGEKEPKAAWSDMKEAINGELK</sequence>
<dbReference type="InterPro" id="IPR006059">
    <property type="entry name" value="SBP"/>
</dbReference>
<comment type="caution">
    <text evidence="2">The sequence shown here is derived from an EMBL/GenBank/DDBJ whole genome shotgun (WGS) entry which is preliminary data.</text>
</comment>
<reference evidence="2 3" key="1">
    <citation type="submission" date="2019-04" db="EMBL/GenBank/DDBJ databases">
        <title>Genome sequence of Bacillus hwajinpoensis strain Y2.</title>
        <authorList>
            <person name="Fair J.L."/>
            <person name="Maclea K.S."/>
        </authorList>
    </citation>
    <scope>NUCLEOTIDE SEQUENCE [LARGE SCALE GENOMIC DNA]</scope>
    <source>
        <strain evidence="2 3">Y2</strain>
    </source>
</reference>
<proteinExistence type="predicted"/>
<dbReference type="OrthoDB" id="9808332at2"/>
<dbReference type="RefSeq" id="WP_136946206.1">
    <property type="nucleotide sequence ID" value="NZ_SWFM01000001.1"/>
</dbReference>
<dbReference type="Proteomes" id="UP000310541">
    <property type="component" value="Unassembled WGS sequence"/>
</dbReference>
<protein>
    <submittedName>
        <fullName evidence="2">Extracellular solute-binding protein</fullName>
    </submittedName>
</protein>
<gene>
    <name evidence="2" type="ORF">FBF83_06130</name>
</gene>
<feature type="chain" id="PRO_5038939229" evidence="1">
    <location>
        <begin position="22"/>
        <end position="439"/>
    </location>
</feature>
<dbReference type="Pfam" id="PF13416">
    <property type="entry name" value="SBP_bac_8"/>
    <property type="match status" value="1"/>
</dbReference>
<dbReference type="PANTHER" id="PTHR43649">
    <property type="entry name" value="ARABINOSE-BINDING PROTEIN-RELATED"/>
    <property type="match status" value="1"/>
</dbReference>
<evidence type="ECO:0000313" key="3">
    <source>
        <dbReference type="Proteomes" id="UP000310541"/>
    </source>
</evidence>
<dbReference type="EMBL" id="SWFM01000001">
    <property type="protein sequence ID" value="TKD72355.1"/>
    <property type="molecule type" value="Genomic_DNA"/>
</dbReference>
<dbReference type="PANTHER" id="PTHR43649:SF13">
    <property type="entry name" value="CARBOHYDRATE ABC TRANSPORTER SUBSTRATE-BINDING PROTEIN"/>
    <property type="match status" value="1"/>
</dbReference>
<dbReference type="AlphaFoldDB" id="A0A4U1MNR8"/>
<evidence type="ECO:0000313" key="2">
    <source>
        <dbReference type="EMBL" id="TKD72355.1"/>
    </source>
</evidence>
<keyword evidence="1" id="KW-0732">Signal</keyword>
<dbReference type="InterPro" id="IPR050490">
    <property type="entry name" value="Bact_solute-bd_prot1"/>
</dbReference>
<dbReference type="Gene3D" id="3.40.190.10">
    <property type="entry name" value="Periplasmic binding protein-like II"/>
    <property type="match status" value="2"/>
</dbReference>
<dbReference type="PROSITE" id="PS51257">
    <property type="entry name" value="PROKAR_LIPOPROTEIN"/>
    <property type="match status" value="1"/>
</dbReference>
<organism evidence="2 3">
    <name type="scientific">Guptibacillus hwajinpoensis</name>
    <dbReference type="NCBI Taxonomy" id="208199"/>
    <lineage>
        <taxon>Bacteria</taxon>
        <taxon>Bacillati</taxon>
        <taxon>Bacillota</taxon>
        <taxon>Bacilli</taxon>
        <taxon>Bacillales</taxon>
        <taxon>Guptibacillaceae</taxon>
        <taxon>Guptibacillus</taxon>
    </lineage>
</organism>